<evidence type="ECO:0000256" key="2">
    <source>
        <dbReference type="ARBA" id="ARBA00023125"/>
    </source>
</evidence>
<sequence>MAGGMHSDVTSDLGERIAAGEIAPGAVLTLAQLEADYDASRTVVREAVRVLESIGLVASRRRVGITVQPREAWDAYSPRLIAWNLSGPFRQQQLEALMEVRVAVEPTAAMLAARRATPAQRAELRRLAARLRALGDEAGGASDEFLEADVAFHDLLLQASGNPQLVALRGPIREVLTGRSRLGMTPATPAAGTLEEHEQVAAAVMAGDGAAAERHSRTHMRVVWAEILADGSLS</sequence>
<feature type="domain" description="HTH gntR-type" evidence="4">
    <location>
        <begin position="3"/>
        <end position="70"/>
    </location>
</feature>
<dbReference type="InterPro" id="IPR011711">
    <property type="entry name" value="GntR_C"/>
</dbReference>
<protein>
    <submittedName>
        <fullName evidence="5">GntR family transcriptional regulator</fullName>
    </submittedName>
</protein>
<keyword evidence="1" id="KW-0805">Transcription regulation</keyword>
<dbReference type="GO" id="GO:0003677">
    <property type="term" value="F:DNA binding"/>
    <property type="evidence" value="ECO:0007669"/>
    <property type="project" value="UniProtKB-KW"/>
</dbReference>
<evidence type="ECO:0000313" key="5">
    <source>
        <dbReference type="EMBL" id="GGD35796.1"/>
    </source>
</evidence>
<gene>
    <name evidence="5" type="ORF">GCM10010915_15440</name>
</gene>
<reference evidence="5" key="1">
    <citation type="journal article" date="2014" name="Int. J. Syst. Evol. Microbiol.">
        <title>Complete genome sequence of Corynebacterium casei LMG S-19264T (=DSM 44701T), isolated from a smear-ripened cheese.</title>
        <authorList>
            <consortium name="US DOE Joint Genome Institute (JGI-PGF)"/>
            <person name="Walter F."/>
            <person name="Albersmeier A."/>
            <person name="Kalinowski J."/>
            <person name="Ruckert C."/>
        </authorList>
    </citation>
    <scope>NUCLEOTIDE SEQUENCE</scope>
    <source>
        <strain evidence="5">CGMCC 1.15152</strain>
    </source>
</reference>
<keyword evidence="6" id="KW-1185">Reference proteome</keyword>
<evidence type="ECO:0000256" key="3">
    <source>
        <dbReference type="ARBA" id="ARBA00023163"/>
    </source>
</evidence>
<dbReference type="SUPFAM" id="SSF48008">
    <property type="entry name" value="GntR ligand-binding domain-like"/>
    <property type="match status" value="1"/>
</dbReference>
<evidence type="ECO:0000256" key="1">
    <source>
        <dbReference type="ARBA" id="ARBA00023015"/>
    </source>
</evidence>
<keyword evidence="2" id="KW-0238">DNA-binding</keyword>
<dbReference type="Proteomes" id="UP000633205">
    <property type="component" value="Unassembled WGS sequence"/>
</dbReference>
<organism evidence="5 6">
    <name type="scientific">Microbacterium faecale</name>
    <dbReference type="NCBI Taxonomy" id="1804630"/>
    <lineage>
        <taxon>Bacteria</taxon>
        <taxon>Bacillati</taxon>
        <taxon>Actinomycetota</taxon>
        <taxon>Actinomycetes</taxon>
        <taxon>Micrococcales</taxon>
        <taxon>Microbacteriaceae</taxon>
        <taxon>Microbacterium</taxon>
    </lineage>
</organism>
<evidence type="ECO:0000259" key="4">
    <source>
        <dbReference type="PROSITE" id="PS50949"/>
    </source>
</evidence>
<dbReference type="SMART" id="SM00345">
    <property type="entry name" value="HTH_GNTR"/>
    <property type="match status" value="1"/>
</dbReference>
<dbReference type="InterPro" id="IPR000524">
    <property type="entry name" value="Tscrpt_reg_HTH_GntR"/>
</dbReference>
<dbReference type="InterPro" id="IPR036390">
    <property type="entry name" value="WH_DNA-bd_sf"/>
</dbReference>
<evidence type="ECO:0000313" key="6">
    <source>
        <dbReference type="Proteomes" id="UP000633205"/>
    </source>
</evidence>
<dbReference type="PANTHER" id="PTHR43537:SF44">
    <property type="entry name" value="GNTR FAMILY REGULATORY PROTEIN"/>
    <property type="match status" value="1"/>
</dbReference>
<name>A0A916Y9Z6_9MICO</name>
<dbReference type="PROSITE" id="PS50949">
    <property type="entry name" value="HTH_GNTR"/>
    <property type="match status" value="1"/>
</dbReference>
<dbReference type="Pfam" id="PF07729">
    <property type="entry name" value="FCD"/>
    <property type="match status" value="1"/>
</dbReference>
<dbReference type="Gene3D" id="1.10.10.10">
    <property type="entry name" value="Winged helix-like DNA-binding domain superfamily/Winged helix DNA-binding domain"/>
    <property type="match status" value="1"/>
</dbReference>
<dbReference type="PANTHER" id="PTHR43537">
    <property type="entry name" value="TRANSCRIPTIONAL REGULATOR, GNTR FAMILY"/>
    <property type="match status" value="1"/>
</dbReference>
<dbReference type="InterPro" id="IPR036388">
    <property type="entry name" value="WH-like_DNA-bd_sf"/>
</dbReference>
<dbReference type="SUPFAM" id="SSF46785">
    <property type="entry name" value="Winged helix' DNA-binding domain"/>
    <property type="match status" value="1"/>
</dbReference>
<proteinExistence type="predicted"/>
<dbReference type="GO" id="GO:0003700">
    <property type="term" value="F:DNA-binding transcription factor activity"/>
    <property type="evidence" value="ECO:0007669"/>
    <property type="project" value="InterPro"/>
</dbReference>
<comment type="caution">
    <text evidence="5">The sequence shown here is derived from an EMBL/GenBank/DDBJ whole genome shotgun (WGS) entry which is preliminary data.</text>
</comment>
<dbReference type="InterPro" id="IPR008920">
    <property type="entry name" value="TF_FadR/GntR_C"/>
</dbReference>
<dbReference type="EMBL" id="BMHO01000001">
    <property type="protein sequence ID" value="GGD35796.1"/>
    <property type="molecule type" value="Genomic_DNA"/>
</dbReference>
<dbReference type="AlphaFoldDB" id="A0A916Y9Z6"/>
<dbReference type="SMART" id="SM00895">
    <property type="entry name" value="FCD"/>
    <property type="match status" value="1"/>
</dbReference>
<reference evidence="5" key="2">
    <citation type="submission" date="2020-09" db="EMBL/GenBank/DDBJ databases">
        <authorList>
            <person name="Sun Q."/>
            <person name="Zhou Y."/>
        </authorList>
    </citation>
    <scope>NUCLEOTIDE SEQUENCE</scope>
    <source>
        <strain evidence="5">CGMCC 1.15152</strain>
    </source>
</reference>
<dbReference type="Gene3D" id="1.20.120.530">
    <property type="entry name" value="GntR ligand-binding domain-like"/>
    <property type="match status" value="1"/>
</dbReference>
<keyword evidence="3" id="KW-0804">Transcription</keyword>
<accession>A0A916Y9Z6</accession>
<dbReference type="Pfam" id="PF00392">
    <property type="entry name" value="GntR"/>
    <property type="match status" value="1"/>
</dbReference>